<dbReference type="AlphaFoldDB" id="A0A166NLI0"/>
<sequence>YDRVLVMDAGHVAEYDSPQLVLNFFEKPEFIFRSLCDEARLSKQDILRIRQVKGET</sequence>
<proteinExistence type="predicted"/>
<dbReference type="Proteomes" id="UP000076532">
    <property type="component" value="Unassembled WGS sequence"/>
</dbReference>
<feature type="non-terminal residue" evidence="1">
    <location>
        <position position="1"/>
    </location>
</feature>
<dbReference type="EMBL" id="KV417522">
    <property type="protein sequence ID" value="KZP25136.1"/>
    <property type="molecule type" value="Genomic_DNA"/>
</dbReference>
<name>A0A166NLI0_9AGAM</name>
<dbReference type="STRING" id="436010.A0A166NLI0"/>
<gene>
    <name evidence="1" type="ORF">FIBSPDRAFT_734596</name>
</gene>
<dbReference type="OrthoDB" id="6500128at2759"/>
<accession>A0A166NLI0</accession>
<evidence type="ECO:0000313" key="2">
    <source>
        <dbReference type="Proteomes" id="UP000076532"/>
    </source>
</evidence>
<protein>
    <submittedName>
        <fullName evidence="1">Uncharacterized protein</fullName>
    </submittedName>
</protein>
<organism evidence="1 2">
    <name type="scientific">Athelia psychrophila</name>
    <dbReference type="NCBI Taxonomy" id="1759441"/>
    <lineage>
        <taxon>Eukaryota</taxon>
        <taxon>Fungi</taxon>
        <taxon>Dikarya</taxon>
        <taxon>Basidiomycota</taxon>
        <taxon>Agaricomycotina</taxon>
        <taxon>Agaricomycetes</taxon>
        <taxon>Agaricomycetidae</taxon>
        <taxon>Atheliales</taxon>
        <taxon>Atheliaceae</taxon>
        <taxon>Athelia</taxon>
    </lineage>
</organism>
<reference evidence="1 2" key="1">
    <citation type="journal article" date="2016" name="Mol. Biol. Evol.">
        <title>Comparative Genomics of Early-Diverging Mushroom-Forming Fungi Provides Insights into the Origins of Lignocellulose Decay Capabilities.</title>
        <authorList>
            <person name="Nagy L.G."/>
            <person name="Riley R."/>
            <person name="Tritt A."/>
            <person name="Adam C."/>
            <person name="Daum C."/>
            <person name="Floudas D."/>
            <person name="Sun H."/>
            <person name="Yadav J.S."/>
            <person name="Pangilinan J."/>
            <person name="Larsson K.H."/>
            <person name="Matsuura K."/>
            <person name="Barry K."/>
            <person name="Labutti K."/>
            <person name="Kuo R."/>
            <person name="Ohm R.A."/>
            <person name="Bhattacharya S.S."/>
            <person name="Shirouzu T."/>
            <person name="Yoshinaga Y."/>
            <person name="Martin F.M."/>
            <person name="Grigoriev I.V."/>
            <person name="Hibbett D.S."/>
        </authorList>
    </citation>
    <scope>NUCLEOTIDE SEQUENCE [LARGE SCALE GENOMIC DNA]</scope>
    <source>
        <strain evidence="1 2">CBS 109695</strain>
    </source>
</reference>
<evidence type="ECO:0000313" key="1">
    <source>
        <dbReference type="EMBL" id="KZP25136.1"/>
    </source>
</evidence>
<keyword evidence="2" id="KW-1185">Reference proteome</keyword>